<protein>
    <submittedName>
        <fullName evidence="2">Uncharacterized protein</fullName>
    </submittedName>
</protein>
<name>A0A560LEY6_9BRAD</name>
<reference evidence="2 3" key="1">
    <citation type="submission" date="2019-06" db="EMBL/GenBank/DDBJ databases">
        <title>Genomic Encyclopedia of Type Strains, Phase IV (KMG-V): Genome sequencing to study the core and pangenomes of soil and plant-associated prokaryotes.</title>
        <authorList>
            <person name="Whitman W."/>
        </authorList>
    </citation>
    <scope>NUCLEOTIDE SEQUENCE [LARGE SCALE GENOMIC DNA]</scope>
    <source>
        <strain evidence="2 3">BR 10355</strain>
    </source>
</reference>
<evidence type="ECO:0000313" key="2">
    <source>
        <dbReference type="EMBL" id="TWB92994.1"/>
    </source>
</evidence>
<organism evidence="2 3">
    <name type="scientific">Bradyrhizobium macuxiense</name>
    <dbReference type="NCBI Taxonomy" id="1755647"/>
    <lineage>
        <taxon>Bacteria</taxon>
        <taxon>Pseudomonadati</taxon>
        <taxon>Pseudomonadota</taxon>
        <taxon>Alphaproteobacteria</taxon>
        <taxon>Hyphomicrobiales</taxon>
        <taxon>Nitrobacteraceae</taxon>
        <taxon>Bradyrhizobium</taxon>
    </lineage>
</organism>
<proteinExistence type="predicted"/>
<dbReference type="Proteomes" id="UP000321304">
    <property type="component" value="Unassembled WGS sequence"/>
</dbReference>
<dbReference type="AlphaFoldDB" id="A0A560LEY6"/>
<sequence length="126" mass="13626">MKTGFQTNTLEPWPVAVTGAEILACHEASMTVTLSQPLTSDAKANGRFGKQIAYFKRSSAKGPNNQWQPQPANPGFRQRPFQPPNPPGATNMQKWPNGTKATRCEFAPQIENPGVAAGVFAFRGLA</sequence>
<dbReference type="EMBL" id="VITY01000011">
    <property type="protein sequence ID" value="TWB92994.1"/>
    <property type="molecule type" value="Genomic_DNA"/>
</dbReference>
<feature type="region of interest" description="Disordered" evidence="1">
    <location>
        <begin position="58"/>
        <end position="100"/>
    </location>
</feature>
<accession>A0A560LEY6</accession>
<evidence type="ECO:0000256" key="1">
    <source>
        <dbReference type="SAM" id="MobiDB-lite"/>
    </source>
</evidence>
<evidence type="ECO:0000313" key="3">
    <source>
        <dbReference type="Proteomes" id="UP000321304"/>
    </source>
</evidence>
<feature type="compositionally biased region" description="Polar residues" evidence="1">
    <location>
        <begin position="90"/>
        <end position="100"/>
    </location>
</feature>
<feature type="compositionally biased region" description="Low complexity" evidence="1">
    <location>
        <begin position="63"/>
        <end position="80"/>
    </location>
</feature>
<comment type="caution">
    <text evidence="2">The sequence shown here is derived from an EMBL/GenBank/DDBJ whole genome shotgun (WGS) entry which is preliminary data.</text>
</comment>
<keyword evidence="3" id="KW-1185">Reference proteome</keyword>
<gene>
    <name evidence="2" type="ORF">FBZ93_11133</name>
</gene>